<evidence type="ECO:0000313" key="4">
    <source>
        <dbReference type="Proteomes" id="UP000694569"/>
    </source>
</evidence>
<dbReference type="Ensembl" id="ENSLLET00000040472.1">
    <property type="protein sequence ID" value="ENSLLEP00000038924.1"/>
    <property type="gene ID" value="ENSLLEG00000024649.1"/>
</dbReference>
<keyword evidence="4" id="KW-1185">Reference proteome</keyword>
<name>A0A8C5QKM2_9ANUR</name>
<dbReference type="GO" id="GO:0005634">
    <property type="term" value="C:nucleus"/>
    <property type="evidence" value="ECO:0007669"/>
    <property type="project" value="TreeGrafter"/>
</dbReference>
<dbReference type="GeneTree" id="ENSGT00940000159808"/>
<accession>A0A8C5QKM2</accession>
<evidence type="ECO:0000313" key="3">
    <source>
        <dbReference type="Ensembl" id="ENSLLEP00000038924.1"/>
    </source>
</evidence>
<dbReference type="Gene3D" id="3.40.630.60">
    <property type="match status" value="1"/>
</dbReference>
<dbReference type="GO" id="GO:0005737">
    <property type="term" value="C:cytoplasm"/>
    <property type="evidence" value="ECO:0007669"/>
    <property type="project" value="TreeGrafter"/>
</dbReference>
<comment type="similarity">
    <text evidence="1">Belongs to the ODC antizyme family.</text>
</comment>
<protein>
    <submittedName>
        <fullName evidence="3">Uncharacterized protein</fullName>
    </submittedName>
</protein>
<evidence type="ECO:0000256" key="2">
    <source>
        <dbReference type="ARBA" id="ARBA00022758"/>
    </source>
</evidence>
<dbReference type="GO" id="GO:0075523">
    <property type="term" value="P:viral translational frameshifting"/>
    <property type="evidence" value="ECO:0007669"/>
    <property type="project" value="UniProtKB-KW"/>
</dbReference>
<dbReference type="PANTHER" id="PTHR10279">
    <property type="entry name" value="ORNITHINE DECARBOXYLASE ANTIZYME"/>
    <property type="match status" value="1"/>
</dbReference>
<dbReference type="InterPro" id="IPR002993">
    <property type="entry name" value="ODC_AZ"/>
</dbReference>
<dbReference type="InterPro" id="IPR038581">
    <property type="entry name" value="ODC_AZ_sf"/>
</dbReference>
<evidence type="ECO:0000256" key="1">
    <source>
        <dbReference type="ARBA" id="ARBA00008796"/>
    </source>
</evidence>
<dbReference type="OrthoDB" id="5959761at2759"/>
<proteinExistence type="inferred from homology"/>
<reference evidence="3" key="2">
    <citation type="submission" date="2025-09" db="UniProtKB">
        <authorList>
            <consortium name="Ensembl"/>
        </authorList>
    </citation>
    <scope>IDENTIFICATION</scope>
</reference>
<dbReference type="PANTHER" id="PTHR10279:SF8">
    <property type="entry name" value="ORNITHINE DECARBOXYLASE ANTIZYME 1"/>
    <property type="match status" value="1"/>
</dbReference>
<dbReference type="Proteomes" id="UP000694569">
    <property type="component" value="Unplaced"/>
</dbReference>
<organism evidence="3 4">
    <name type="scientific">Leptobrachium leishanense</name>
    <name type="common">Leishan spiny toad</name>
    <dbReference type="NCBI Taxonomy" id="445787"/>
    <lineage>
        <taxon>Eukaryota</taxon>
        <taxon>Metazoa</taxon>
        <taxon>Chordata</taxon>
        <taxon>Craniata</taxon>
        <taxon>Vertebrata</taxon>
        <taxon>Euteleostomi</taxon>
        <taxon>Amphibia</taxon>
        <taxon>Batrachia</taxon>
        <taxon>Anura</taxon>
        <taxon>Pelobatoidea</taxon>
        <taxon>Megophryidae</taxon>
        <taxon>Leptobrachium</taxon>
    </lineage>
</organism>
<dbReference type="GO" id="GO:0008073">
    <property type="term" value="F:ornithine decarboxylase inhibitor activity"/>
    <property type="evidence" value="ECO:0007669"/>
    <property type="project" value="InterPro"/>
</dbReference>
<dbReference type="AlphaFoldDB" id="A0A8C5QKM2"/>
<sequence length="206" mass="23000">MVKSSLQRILNSHCFAREEEGNKAPLKAPELLSVAAVTWVLGLCGVPDVPHPALKIPGGRGNNQRDHNLSANLFYSHNRLSITEELMSSRTRVLDVQSRLTDGKQVHWKAVLNKNNLYIEIIVKTLTFPMTPHLTLCGVQFRNAGCKSNLVIFELTGKAIIWPFQGYLICPSSPSVSRSLYRSPSITVVWILLDKPLRSLSGQEDR</sequence>
<reference evidence="3" key="1">
    <citation type="submission" date="2025-08" db="UniProtKB">
        <authorList>
            <consortium name="Ensembl"/>
        </authorList>
    </citation>
    <scope>IDENTIFICATION</scope>
</reference>
<dbReference type="GO" id="GO:0045732">
    <property type="term" value="P:positive regulation of protein catabolic process"/>
    <property type="evidence" value="ECO:0007669"/>
    <property type="project" value="TreeGrafter"/>
</dbReference>
<keyword evidence="2" id="KW-0688">Ribosomal frameshifting</keyword>